<dbReference type="AlphaFoldDB" id="A0A3S8ZZ73"/>
<dbReference type="KEGG" id="palb:EJC50_03035"/>
<dbReference type="SUPFAM" id="SSF53067">
    <property type="entry name" value="Actin-like ATPase domain"/>
    <property type="match status" value="1"/>
</dbReference>
<dbReference type="InterPro" id="IPR000600">
    <property type="entry name" value="ROK"/>
</dbReference>
<comment type="similarity">
    <text evidence="1">Belongs to the ROK (NagC/XylR) family.</text>
</comment>
<sequence>MSEYVIGVDIGGTNIRVGLVNEQLELVRKETVLTGSFGSAEELFAGVRHLVGIVDSERKASKIGMAVPVPWREGTEFIVDAGNVPCLEGVPVDEVRSYFPEHELYLDNDVNVIALLEGERGASQGSVLSMYITVSTGIGSGIVVRGEVIHGANGYAGEIGSMIVSDRDKGHDSLYAGTLESLCSGTALEIESKKLYGSDATAKTLFDKYLSKDKQAEEVIAQWVEYFSRGIASLMQTLDPGMFVIGGSVIEHNPWLIERVVESTQGKVFENLRGRIRVAAPIFGSDAGVIGAAYIASKRSR</sequence>
<protein>
    <submittedName>
        <fullName evidence="2">ROK family protein</fullName>
    </submittedName>
</protein>
<reference evidence="3" key="1">
    <citation type="submission" date="2018-12" db="EMBL/GenBank/DDBJ databases">
        <title>Genome sequence of Peanibacillus sp.</title>
        <authorList>
            <person name="Subramani G."/>
            <person name="Srinivasan S."/>
            <person name="Kim M.K."/>
        </authorList>
    </citation>
    <scope>NUCLEOTIDE SEQUENCE [LARGE SCALE GENOMIC DNA]</scope>
    <source>
        <strain evidence="3">18JY67-1</strain>
    </source>
</reference>
<proteinExistence type="inferred from homology"/>
<evidence type="ECO:0000313" key="3">
    <source>
        <dbReference type="Proteomes" id="UP000272528"/>
    </source>
</evidence>
<dbReference type="Proteomes" id="UP000272528">
    <property type="component" value="Chromosome"/>
</dbReference>
<evidence type="ECO:0000256" key="1">
    <source>
        <dbReference type="ARBA" id="ARBA00006479"/>
    </source>
</evidence>
<dbReference type="PANTHER" id="PTHR18964">
    <property type="entry name" value="ROK (REPRESSOR, ORF, KINASE) FAMILY"/>
    <property type="match status" value="1"/>
</dbReference>
<dbReference type="PANTHER" id="PTHR18964:SF149">
    <property type="entry name" value="BIFUNCTIONAL UDP-N-ACETYLGLUCOSAMINE 2-EPIMERASE_N-ACETYLMANNOSAMINE KINASE"/>
    <property type="match status" value="1"/>
</dbReference>
<dbReference type="Pfam" id="PF00480">
    <property type="entry name" value="ROK"/>
    <property type="match status" value="1"/>
</dbReference>
<dbReference type="InterPro" id="IPR043129">
    <property type="entry name" value="ATPase_NBD"/>
</dbReference>
<gene>
    <name evidence="2" type="ORF">EJC50_03035</name>
</gene>
<dbReference type="EMBL" id="CP034437">
    <property type="protein sequence ID" value="AZN38762.1"/>
    <property type="molecule type" value="Genomic_DNA"/>
</dbReference>
<accession>A0A3S8ZZ73</accession>
<dbReference type="Gene3D" id="3.30.420.40">
    <property type="match status" value="2"/>
</dbReference>
<evidence type="ECO:0000313" key="2">
    <source>
        <dbReference type="EMBL" id="AZN38762.1"/>
    </source>
</evidence>
<dbReference type="OrthoDB" id="9810372at2"/>
<keyword evidence="3" id="KW-1185">Reference proteome</keyword>
<dbReference type="RefSeq" id="WP_126012186.1">
    <property type="nucleotide sequence ID" value="NZ_CP034437.1"/>
</dbReference>
<organism evidence="2 3">
    <name type="scientific">Paenibacillus albus</name>
    <dbReference type="NCBI Taxonomy" id="2495582"/>
    <lineage>
        <taxon>Bacteria</taxon>
        <taxon>Bacillati</taxon>
        <taxon>Bacillota</taxon>
        <taxon>Bacilli</taxon>
        <taxon>Bacillales</taxon>
        <taxon>Paenibacillaceae</taxon>
        <taxon>Paenibacillus</taxon>
    </lineage>
</organism>
<name>A0A3S8ZZ73_9BACL</name>